<organism evidence="2 3">
    <name type="scientific">Clostridium fessum</name>
    <dbReference type="NCBI Taxonomy" id="2126740"/>
    <lineage>
        <taxon>Bacteria</taxon>
        <taxon>Bacillati</taxon>
        <taxon>Bacillota</taxon>
        <taxon>Clostridia</taxon>
        <taxon>Eubacteriales</taxon>
        <taxon>Clostridiaceae</taxon>
        <taxon>Clostridium</taxon>
    </lineage>
</organism>
<dbReference type="GO" id="GO:0010181">
    <property type="term" value="F:FMN binding"/>
    <property type="evidence" value="ECO:0007669"/>
    <property type="project" value="InterPro"/>
</dbReference>
<evidence type="ECO:0000313" key="2">
    <source>
        <dbReference type="EMBL" id="PST37496.1"/>
    </source>
</evidence>
<accession>A0A2T3FQD9</accession>
<dbReference type="GO" id="GO:0009055">
    <property type="term" value="F:electron transfer activity"/>
    <property type="evidence" value="ECO:0007669"/>
    <property type="project" value="InterPro"/>
</dbReference>
<dbReference type="RefSeq" id="WP_107000621.1">
    <property type="nucleotide sequence ID" value="NZ_DBFCCR010000011.1"/>
</dbReference>
<feature type="domain" description="Flavodoxin-like" evidence="1">
    <location>
        <begin position="7"/>
        <end position="164"/>
    </location>
</feature>
<dbReference type="AlphaFoldDB" id="A0A2T3FQD9"/>
<dbReference type="PROSITE" id="PS00201">
    <property type="entry name" value="FLAVODOXIN"/>
    <property type="match status" value="1"/>
</dbReference>
<protein>
    <recommendedName>
        <fullName evidence="1">Flavodoxin-like domain-containing protein</fullName>
    </recommendedName>
</protein>
<comment type="caution">
    <text evidence="2">The sequence shown here is derived from an EMBL/GenBank/DDBJ whole genome shotgun (WGS) entry which is preliminary data.</text>
</comment>
<dbReference type="Pfam" id="PF12641">
    <property type="entry name" value="Flavodoxin_3"/>
    <property type="match status" value="1"/>
</dbReference>
<dbReference type="InterPro" id="IPR008254">
    <property type="entry name" value="Flavodoxin/NO_synth"/>
</dbReference>
<name>A0A2T3FQD9_9CLOT</name>
<dbReference type="InterPro" id="IPR029039">
    <property type="entry name" value="Flavoprotein-like_sf"/>
</dbReference>
<dbReference type="Proteomes" id="UP000241048">
    <property type="component" value="Unassembled WGS sequence"/>
</dbReference>
<keyword evidence="3" id="KW-1185">Reference proteome</keyword>
<dbReference type="GO" id="GO:0016651">
    <property type="term" value="F:oxidoreductase activity, acting on NAD(P)H"/>
    <property type="evidence" value="ECO:0007669"/>
    <property type="project" value="UniProtKB-ARBA"/>
</dbReference>
<dbReference type="SUPFAM" id="SSF52218">
    <property type="entry name" value="Flavoproteins"/>
    <property type="match status" value="1"/>
</dbReference>
<dbReference type="EMBL" id="PYLO01000002">
    <property type="protein sequence ID" value="PST37496.1"/>
    <property type="molecule type" value="Genomic_DNA"/>
</dbReference>
<dbReference type="InterPro" id="IPR001226">
    <property type="entry name" value="Flavodoxin_CS"/>
</dbReference>
<reference evidence="2 3" key="1">
    <citation type="submission" date="2018-03" db="EMBL/GenBank/DDBJ databases">
        <title>Lachnoclostridium SNUG30386 gen.nov., sp.nov., isolated from human faeces.</title>
        <authorList>
            <person name="Seo B."/>
            <person name="Jeon K."/>
            <person name="Ko G."/>
        </authorList>
    </citation>
    <scope>NUCLEOTIDE SEQUENCE [LARGE SCALE GENOMIC DNA]</scope>
    <source>
        <strain evidence="2 3">SNUG30386</strain>
    </source>
</reference>
<proteinExistence type="predicted"/>
<sequence length="166" mass="18805">MEKRYSIIFSSLTGNTRKLADQIHEVLPAETCDYFGEAKGEEPSSEVLYVGFWTDKGNADGDSLKLLASLRNKKIFLFGTAGFGVDEAYYRRILTNVKQSIDSSNTVIGEYMCQGKMPMAVRDHYVKLKEQPEYPANLDVLIENFERALSHPDKDDLDKLRNIVLS</sequence>
<dbReference type="NCBIfam" id="NF045594">
    <property type="entry name" value="flavodox_BilS"/>
    <property type="match status" value="1"/>
</dbReference>
<dbReference type="Gene3D" id="3.40.50.360">
    <property type="match status" value="1"/>
</dbReference>
<evidence type="ECO:0000313" key="3">
    <source>
        <dbReference type="Proteomes" id="UP000241048"/>
    </source>
</evidence>
<evidence type="ECO:0000259" key="1">
    <source>
        <dbReference type="Pfam" id="PF12641"/>
    </source>
</evidence>
<gene>
    <name evidence="2" type="ORF">C7U56_06195</name>
</gene>
<dbReference type="InterPro" id="IPR054633">
    <property type="entry name" value="BilS"/>
</dbReference>